<dbReference type="InterPro" id="IPR011043">
    <property type="entry name" value="Gal_Oxase/kelch_b-propeller"/>
</dbReference>
<dbReference type="SUPFAM" id="SSF81383">
    <property type="entry name" value="F-box domain"/>
    <property type="match status" value="1"/>
</dbReference>
<feature type="domain" description="F-box" evidence="1">
    <location>
        <begin position="7"/>
        <end position="52"/>
    </location>
</feature>
<dbReference type="PROSITE" id="PS50181">
    <property type="entry name" value="FBOX"/>
    <property type="match status" value="1"/>
</dbReference>
<organism evidence="2 3">
    <name type="scientific">Acacia crassicarpa</name>
    <name type="common">northern wattle</name>
    <dbReference type="NCBI Taxonomy" id="499986"/>
    <lineage>
        <taxon>Eukaryota</taxon>
        <taxon>Viridiplantae</taxon>
        <taxon>Streptophyta</taxon>
        <taxon>Embryophyta</taxon>
        <taxon>Tracheophyta</taxon>
        <taxon>Spermatophyta</taxon>
        <taxon>Magnoliopsida</taxon>
        <taxon>eudicotyledons</taxon>
        <taxon>Gunneridae</taxon>
        <taxon>Pentapetalae</taxon>
        <taxon>rosids</taxon>
        <taxon>fabids</taxon>
        <taxon>Fabales</taxon>
        <taxon>Fabaceae</taxon>
        <taxon>Caesalpinioideae</taxon>
        <taxon>mimosoid clade</taxon>
        <taxon>Acacieae</taxon>
        <taxon>Acacia</taxon>
    </lineage>
</organism>
<dbReference type="InterPro" id="IPR001810">
    <property type="entry name" value="F-box_dom"/>
</dbReference>
<dbReference type="Gene3D" id="1.20.1280.50">
    <property type="match status" value="1"/>
</dbReference>
<dbReference type="NCBIfam" id="TIGR01640">
    <property type="entry name" value="F_box_assoc_1"/>
    <property type="match status" value="1"/>
</dbReference>
<dbReference type="Proteomes" id="UP001293593">
    <property type="component" value="Unassembled WGS sequence"/>
</dbReference>
<evidence type="ECO:0000259" key="1">
    <source>
        <dbReference type="PROSITE" id="PS50181"/>
    </source>
</evidence>
<name>A0AAE1IQ41_9FABA</name>
<dbReference type="PANTHER" id="PTHR31672:SF13">
    <property type="entry name" value="F-BOX PROTEIN CPR30-LIKE"/>
    <property type="match status" value="1"/>
</dbReference>
<dbReference type="InterPro" id="IPR006527">
    <property type="entry name" value="F-box-assoc_dom_typ1"/>
</dbReference>
<dbReference type="EMBL" id="JAWXYG010000014">
    <property type="protein sequence ID" value="KAK4254505.1"/>
    <property type="molecule type" value="Genomic_DNA"/>
</dbReference>
<sequence length="335" mass="38222">MEKMLVQGDFPFLPEQIFISIVMRLPVKTLIRFQLVSKFWKNLVRSPYFIAVHLHHTSNQIPRSLFNMGGPLNLFGVDCAGTHELVYLWKPSFMSKLSGTRIINSCNGLICVRSDHDSDVSSLFIWNPATREVRCVPGVIEGDVDGVFYFGFGFSPFLNDYKIVKILMSDGNKRVEVYSLNTDTWREIEFGNAEIRRMSHDHASFNGSIFWVTEEMNGIVSFDLAREVFKFVPEPGLYIHSPYSRVVQLNQKLVLVGLTTWGIKYPGLTTRGGKYGYALHFWEMEEAEAVSDDKKWSSTKIDRRVGSAISNLDIPVLFYVESLVPIANINREELA</sequence>
<comment type="caution">
    <text evidence="2">The sequence shown here is derived from an EMBL/GenBank/DDBJ whole genome shotgun (WGS) entry which is preliminary data.</text>
</comment>
<dbReference type="InterPro" id="IPR050796">
    <property type="entry name" value="SCF_F-box_component"/>
</dbReference>
<gene>
    <name evidence="2" type="ORF">QN277_009882</name>
</gene>
<evidence type="ECO:0000313" key="3">
    <source>
        <dbReference type="Proteomes" id="UP001293593"/>
    </source>
</evidence>
<keyword evidence="3" id="KW-1185">Reference proteome</keyword>
<reference evidence="2" key="1">
    <citation type="submission" date="2023-10" db="EMBL/GenBank/DDBJ databases">
        <title>Chromosome-level genome of the transformable northern wattle, Acacia crassicarpa.</title>
        <authorList>
            <person name="Massaro I."/>
            <person name="Sinha N.R."/>
            <person name="Poethig S."/>
            <person name="Leichty A.R."/>
        </authorList>
    </citation>
    <scope>NUCLEOTIDE SEQUENCE</scope>
    <source>
        <strain evidence="2">Acra3RX</strain>
        <tissue evidence="2">Leaf</tissue>
    </source>
</reference>
<dbReference type="InterPro" id="IPR036047">
    <property type="entry name" value="F-box-like_dom_sf"/>
</dbReference>
<dbReference type="Pfam" id="PF07734">
    <property type="entry name" value="FBA_1"/>
    <property type="match status" value="1"/>
</dbReference>
<dbReference type="Pfam" id="PF00646">
    <property type="entry name" value="F-box"/>
    <property type="match status" value="1"/>
</dbReference>
<dbReference type="PANTHER" id="PTHR31672">
    <property type="entry name" value="BNACNNG10540D PROTEIN"/>
    <property type="match status" value="1"/>
</dbReference>
<accession>A0AAE1IQ41</accession>
<dbReference type="SMART" id="SM00256">
    <property type="entry name" value="FBOX"/>
    <property type="match status" value="1"/>
</dbReference>
<dbReference type="AlphaFoldDB" id="A0AAE1IQ41"/>
<evidence type="ECO:0000313" key="2">
    <source>
        <dbReference type="EMBL" id="KAK4254505.1"/>
    </source>
</evidence>
<proteinExistence type="predicted"/>
<dbReference type="InterPro" id="IPR017451">
    <property type="entry name" value="F-box-assoc_interact_dom"/>
</dbReference>
<protein>
    <recommendedName>
        <fullName evidence="1">F-box domain-containing protein</fullName>
    </recommendedName>
</protein>
<dbReference type="SUPFAM" id="SSF50965">
    <property type="entry name" value="Galactose oxidase, central domain"/>
    <property type="match status" value="1"/>
</dbReference>